<protein>
    <submittedName>
        <fullName evidence="2">Uncharacterized protein</fullName>
    </submittedName>
</protein>
<keyword evidence="3" id="KW-1185">Reference proteome</keyword>
<dbReference type="Proteomes" id="UP001187192">
    <property type="component" value="Unassembled WGS sequence"/>
</dbReference>
<sequence>MTVGHMIDNIMEAEIVAHAIQADVIVGDHQAPVDDAGIGEPIYEPGPDIYDFIVAPVDQPEDPPVINIPIDDEEHEPEQEDEEDQELQHAGWLEEEKDFEDDPEEMLFHDGDWEADSDASSVVTDEFID</sequence>
<dbReference type="EMBL" id="BTGU01004930">
    <property type="protein sequence ID" value="GMN34009.1"/>
    <property type="molecule type" value="Genomic_DNA"/>
</dbReference>
<comment type="caution">
    <text evidence="2">The sequence shown here is derived from an EMBL/GenBank/DDBJ whole genome shotgun (WGS) entry which is preliminary data.</text>
</comment>
<feature type="compositionally biased region" description="Acidic residues" evidence="1">
    <location>
        <begin position="70"/>
        <end position="85"/>
    </location>
</feature>
<evidence type="ECO:0000256" key="1">
    <source>
        <dbReference type="SAM" id="MobiDB-lite"/>
    </source>
</evidence>
<organism evidence="2 3">
    <name type="scientific">Ficus carica</name>
    <name type="common">Common fig</name>
    <dbReference type="NCBI Taxonomy" id="3494"/>
    <lineage>
        <taxon>Eukaryota</taxon>
        <taxon>Viridiplantae</taxon>
        <taxon>Streptophyta</taxon>
        <taxon>Embryophyta</taxon>
        <taxon>Tracheophyta</taxon>
        <taxon>Spermatophyta</taxon>
        <taxon>Magnoliopsida</taxon>
        <taxon>eudicotyledons</taxon>
        <taxon>Gunneridae</taxon>
        <taxon>Pentapetalae</taxon>
        <taxon>rosids</taxon>
        <taxon>fabids</taxon>
        <taxon>Rosales</taxon>
        <taxon>Moraceae</taxon>
        <taxon>Ficeae</taxon>
        <taxon>Ficus</taxon>
    </lineage>
</organism>
<feature type="region of interest" description="Disordered" evidence="1">
    <location>
        <begin position="58"/>
        <end position="94"/>
    </location>
</feature>
<evidence type="ECO:0000313" key="3">
    <source>
        <dbReference type="Proteomes" id="UP001187192"/>
    </source>
</evidence>
<accession>A0AA87ZIL9</accession>
<evidence type="ECO:0000313" key="2">
    <source>
        <dbReference type="EMBL" id="GMN34009.1"/>
    </source>
</evidence>
<reference evidence="2" key="1">
    <citation type="submission" date="2023-07" db="EMBL/GenBank/DDBJ databases">
        <title>draft genome sequence of fig (Ficus carica).</title>
        <authorList>
            <person name="Takahashi T."/>
            <person name="Nishimura K."/>
        </authorList>
    </citation>
    <scope>NUCLEOTIDE SEQUENCE</scope>
</reference>
<name>A0AA87ZIL9_FICCA</name>
<gene>
    <name evidence="2" type="ORF">TIFTF001_046766</name>
</gene>
<dbReference type="AlphaFoldDB" id="A0AA87ZIL9"/>
<proteinExistence type="predicted"/>